<gene>
    <name evidence="1" type="ORF">SAMN02983006_01779</name>
</gene>
<accession>A0A1I4JQT0</accession>
<organism evidence="1 2">
    <name type="scientific">Halanaerobium salsuginis</name>
    <dbReference type="NCBI Taxonomy" id="29563"/>
    <lineage>
        <taxon>Bacteria</taxon>
        <taxon>Bacillati</taxon>
        <taxon>Bacillota</taxon>
        <taxon>Clostridia</taxon>
        <taxon>Halanaerobiales</taxon>
        <taxon>Halanaerobiaceae</taxon>
        <taxon>Halanaerobium</taxon>
    </lineage>
</organism>
<dbReference type="AlphaFoldDB" id="A0A1I4JQT0"/>
<dbReference type="Proteomes" id="UP000199006">
    <property type="component" value="Unassembled WGS sequence"/>
</dbReference>
<evidence type="ECO:0000313" key="1">
    <source>
        <dbReference type="EMBL" id="SFL68577.1"/>
    </source>
</evidence>
<evidence type="ECO:0000313" key="2">
    <source>
        <dbReference type="Proteomes" id="UP000199006"/>
    </source>
</evidence>
<dbReference type="STRING" id="29563.SAMN02983006_01779"/>
<dbReference type="Pfam" id="PF18849">
    <property type="entry name" value="baeRF_family7"/>
    <property type="match status" value="1"/>
</dbReference>
<dbReference type="RefSeq" id="WP_089861861.1">
    <property type="nucleotide sequence ID" value="NZ_FOTI01000024.1"/>
</dbReference>
<name>A0A1I4JQT0_9FIRM</name>
<keyword evidence="2" id="KW-1185">Reference proteome</keyword>
<dbReference type="EMBL" id="FOTI01000024">
    <property type="protein sequence ID" value="SFL68577.1"/>
    <property type="molecule type" value="Genomic_DNA"/>
</dbReference>
<sequence>MAEVKLAILKDLIQTESEPCVSIYMSTKAVHKGEFKKLMINFKNLIQTVRKKLKENWNLKSDLIDDLLTPALKLQENSGFWQQQQEGLAIFIAPDKFEYFKLAVDVQTENYVSHYFNIKQLISEYWDNRSYYLLALSPSYNQLFLADKNNLTEVKITELPANLRDFLNLDTEAEESYHSITSGGADAVFHSQAAEKDDQADLIHYLKEINSILKDKLESEPYLLLAADDNIFSLYQQLNSHANLLPENLSGNFQDLNKKELKEKSWNLIKPHLHDYLQKDKDRYLELKASSKTAADKAEIVAAAYYGKIDVLFLNKTVSWFGKFKAKTGQISESTAKDSYDLYNFAALQTILNGGKVYALNQSEIFGEADLLSIYRY</sequence>
<reference evidence="1 2" key="1">
    <citation type="submission" date="2016-10" db="EMBL/GenBank/DDBJ databases">
        <authorList>
            <person name="de Groot N.N."/>
        </authorList>
    </citation>
    <scope>NUCLEOTIDE SEQUENCE [LARGE SCALE GENOMIC DNA]</scope>
    <source>
        <strain evidence="1 2">ATCC 51327</strain>
    </source>
</reference>
<proteinExistence type="predicted"/>
<dbReference type="OrthoDB" id="4393931at2"/>
<dbReference type="InterPro" id="IPR040837">
    <property type="entry name" value="Bact_RF_family7"/>
</dbReference>
<protein>
    <submittedName>
        <fullName evidence="1">Uncharacterized protein</fullName>
    </submittedName>
</protein>